<protein>
    <recommendedName>
        <fullName evidence="2">PilZ domain-containing protein</fullName>
    </recommendedName>
</protein>
<gene>
    <name evidence="1" type="ORF">S01H1_58330</name>
</gene>
<organism evidence="1">
    <name type="scientific">marine sediment metagenome</name>
    <dbReference type="NCBI Taxonomy" id="412755"/>
    <lineage>
        <taxon>unclassified sequences</taxon>
        <taxon>metagenomes</taxon>
        <taxon>ecological metagenomes</taxon>
    </lineage>
</organism>
<sequence>MKLVNNNCPELEALAEGPRLEGRVNLVVVALVIPVEDGKLRLERSFSAVTKEFSTTGVSLVLNGATGLDEAILGFRWEGEMKFMRAKAIHLNPMGGGFFQLGLQMTETLPLGDFPELQAVSL</sequence>
<dbReference type="EMBL" id="BARS01038101">
    <property type="protein sequence ID" value="GAG18760.1"/>
    <property type="molecule type" value="Genomic_DNA"/>
</dbReference>
<accession>X0VKG5</accession>
<evidence type="ECO:0008006" key="2">
    <source>
        <dbReference type="Google" id="ProtNLM"/>
    </source>
</evidence>
<name>X0VKG5_9ZZZZ</name>
<evidence type="ECO:0000313" key="1">
    <source>
        <dbReference type="EMBL" id="GAG18760.1"/>
    </source>
</evidence>
<comment type="caution">
    <text evidence="1">The sequence shown here is derived from an EMBL/GenBank/DDBJ whole genome shotgun (WGS) entry which is preliminary data.</text>
</comment>
<reference evidence="1" key="1">
    <citation type="journal article" date="2014" name="Front. Microbiol.">
        <title>High frequency of phylogenetically diverse reductive dehalogenase-homologous genes in deep subseafloor sedimentary metagenomes.</title>
        <authorList>
            <person name="Kawai M."/>
            <person name="Futagami T."/>
            <person name="Toyoda A."/>
            <person name="Takaki Y."/>
            <person name="Nishi S."/>
            <person name="Hori S."/>
            <person name="Arai W."/>
            <person name="Tsubouchi T."/>
            <person name="Morono Y."/>
            <person name="Uchiyama I."/>
            <person name="Ito T."/>
            <person name="Fujiyama A."/>
            <person name="Inagaki F."/>
            <person name="Takami H."/>
        </authorList>
    </citation>
    <scope>NUCLEOTIDE SEQUENCE</scope>
    <source>
        <strain evidence="1">Expedition CK06-06</strain>
    </source>
</reference>
<proteinExistence type="predicted"/>
<dbReference type="AlphaFoldDB" id="X0VKG5"/>